<name>A0A3M8SGA2_9ACTN</name>
<organism evidence="2 3">
    <name type="scientific">Streptomyces botrytidirepellens</name>
    <dbReference type="NCBI Taxonomy" id="2486417"/>
    <lineage>
        <taxon>Bacteria</taxon>
        <taxon>Bacillati</taxon>
        <taxon>Actinomycetota</taxon>
        <taxon>Actinomycetes</taxon>
        <taxon>Kitasatosporales</taxon>
        <taxon>Streptomycetaceae</taxon>
        <taxon>Streptomyces</taxon>
    </lineage>
</organism>
<dbReference type="Pfam" id="PF04149">
    <property type="entry name" value="DUF397"/>
    <property type="match status" value="1"/>
</dbReference>
<dbReference type="RefSeq" id="WP_123108333.1">
    <property type="nucleotide sequence ID" value="NZ_RIBZ01000871.1"/>
</dbReference>
<comment type="caution">
    <text evidence="2">The sequence shown here is derived from an EMBL/GenBank/DDBJ whole genome shotgun (WGS) entry which is preliminary data.</text>
</comment>
<dbReference type="InterPro" id="IPR007278">
    <property type="entry name" value="DUF397"/>
</dbReference>
<evidence type="ECO:0000313" key="3">
    <source>
        <dbReference type="Proteomes" id="UP000275401"/>
    </source>
</evidence>
<dbReference type="EMBL" id="RIBZ01000871">
    <property type="protein sequence ID" value="RNF80179.1"/>
    <property type="molecule type" value="Genomic_DNA"/>
</dbReference>
<gene>
    <name evidence="2" type="ORF">EEJ42_47330</name>
</gene>
<evidence type="ECO:0000313" key="2">
    <source>
        <dbReference type="EMBL" id="RNF80179.1"/>
    </source>
</evidence>
<dbReference type="AlphaFoldDB" id="A0A3M8SGA2"/>
<dbReference type="Proteomes" id="UP000275401">
    <property type="component" value="Unassembled WGS sequence"/>
</dbReference>
<accession>A0A3M8SGA2</accession>
<sequence length="89" mass="9453">MSDHVWQKSSYSHEGANCLYVAKVPAAWHKSSYSQEGSACLNVAAAASHTIALRESDEPDVILTTSPASLGTFIRAAKAGTFDGLAQDR</sequence>
<feature type="domain" description="DUF397" evidence="1">
    <location>
        <begin position="26"/>
        <end position="78"/>
    </location>
</feature>
<keyword evidence="3" id="KW-1185">Reference proteome</keyword>
<reference evidence="2 3" key="1">
    <citation type="submission" date="2018-11" db="EMBL/GenBank/DDBJ databases">
        <title>The Potential of Streptomyces as Biocontrol Agents against the Tomato grey mould, Botrytis cinerea (Gray mold) Frontiers in Microbiology.</title>
        <authorList>
            <person name="Li D."/>
        </authorList>
    </citation>
    <scope>NUCLEOTIDE SEQUENCE [LARGE SCALE GENOMIC DNA]</scope>
    <source>
        <strain evidence="2 3">NEAU-LD23</strain>
    </source>
</reference>
<evidence type="ECO:0000259" key="1">
    <source>
        <dbReference type="Pfam" id="PF04149"/>
    </source>
</evidence>
<proteinExistence type="predicted"/>
<protein>
    <submittedName>
        <fullName evidence="2">DUF397 domain-containing protein</fullName>
    </submittedName>
</protein>